<dbReference type="EMBL" id="QLLG01000225">
    <property type="protein sequence ID" value="RMX65900.1"/>
    <property type="molecule type" value="Genomic_DNA"/>
</dbReference>
<comment type="caution">
    <text evidence="2">The sequence shown here is derived from an EMBL/GenBank/DDBJ whole genome shotgun (WGS) entry which is preliminary data.</text>
</comment>
<evidence type="ECO:0000313" key="2">
    <source>
        <dbReference type="EMBL" id="RMX65900.1"/>
    </source>
</evidence>
<protein>
    <submittedName>
        <fullName evidence="2">Uncharacterized protein</fullName>
    </submittedName>
</protein>
<reference evidence="2 3" key="1">
    <citation type="submission" date="2018-06" db="EMBL/GenBank/DDBJ databases">
        <title>Comparative genomics of downy mildews reveals potential adaptations to biotrophy.</title>
        <authorList>
            <person name="Fletcher K."/>
            <person name="Klosterman S.J."/>
            <person name="Derevnina L."/>
            <person name="Martin F."/>
            <person name="Koike S."/>
            <person name="Reyes Chin-Wo S."/>
            <person name="Mou B."/>
            <person name="Michelmore R."/>
        </authorList>
    </citation>
    <scope>NUCLEOTIDE SEQUENCE [LARGE SCALE GENOMIC DNA]</scope>
    <source>
        <strain evidence="2 3">R14</strain>
    </source>
</reference>
<evidence type="ECO:0000313" key="3">
    <source>
        <dbReference type="Proteomes" id="UP000282087"/>
    </source>
</evidence>
<dbReference type="VEuPathDB" id="FungiDB:DD237_006488"/>
<keyword evidence="3" id="KW-1185">Reference proteome</keyword>
<name>A0A3M6VNF6_9STRA</name>
<sequence>MFHPGEGQSLKGEEVAGAAKNGEISSDHRCRKAHGLDADAFGSSVHPVLTELHKRRLSKKPQEGSKASKMRKLLKAKVLW</sequence>
<proteinExistence type="predicted"/>
<gene>
    <name evidence="2" type="ORF">DD238_003893</name>
</gene>
<organism evidence="2 3">
    <name type="scientific">Peronospora effusa</name>
    <dbReference type="NCBI Taxonomy" id="542832"/>
    <lineage>
        <taxon>Eukaryota</taxon>
        <taxon>Sar</taxon>
        <taxon>Stramenopiles</taxon>
        <taxon>Oomycota</taxon>
        <taxon>Peronosporomycetes</taxon>
        <taxon>Peronosporales</taxon>
        <taxon>Peronosporaceae</taxon>
        <taxon>Peronospora</taxon>
    </lineage>
</organism>
<evidence type="ECO:0000256" key="1">
    <source>
        <dbReference type="SAM" id="MobiDB-lite"/>
    </source>
</evidence>
<accession>A0A3M6VNF6</accession>
<feature type="region of interest" description="Disordered" evidence="1">
    <location>
        <begin position="1"/>
        <end position="27"/>
    </location>
</feature>
<dbReference type="AlphaFoldDB" id="A0A3M6VNF6"/>
<dbReference type="Proteomes" id="UP000282087">
    <property type="component" value="Unassembled WGS sequence"/>
</dbReference>